<sequence>MLPGIDERHPCLSPKVSLWLCKFVHDEFVTNLPPFCNAKSFGDKLSIQILFSLMPRAGVASLRQNLYNAAPPDEQRAQPGRFFFQPSRGHNV</sequence>
<protein>
    <submittedName>
        <fullName evidence="2">Uncharacterized protein</fullName>
    </submittedName>
</protein>
<accession>A0A0K0HDB7</accession>
<evidence type="ECO:0000256" key="1">
    <source>
        <dbReference type="SAM" id="MobiDB-lite"/>
    </source>
</evidence>
<organism evidence="2 3">
    <name type="scientific">Salmonella bongori (strain ATCC 43975 / DSM 13772 / NCTC 12419)</name>
    <dbReference type="NCBI Taxonomy" id="218493"/>
    <lineage>
        <taxon>Bacteria</taxon>
        <taxon>Pseudomonadati</taxon>
        <taxon>Pseudomonadota</taxon>
        <taxon>Gammaproteobacteria</taxon>
        <taxon>Enterobacterales</taxon>
        <taxon>Enterobacteriaceae</taxon>
        <taxon>Salmonella</taxon>
    </lineage>
</organism>
<reference evidence="2 3" key="1">
    <citation type="journal article" date="2011" name="PLoS Pathog.">
        <title>Salmonella bongori provides insights into the evolution of the Salmonellae.</title>
        <authorList>
            <person name="Fookes M."/>
            <person name="Schroeder G.N."/>
            <person name="Langridge G.C."/>
            <person name="Blondel C.J."/>
            <person name="Mammina C."/>
            <person name="Connor T.R."/>
            <person name="Seth-Smith H."/>
            <person name="Vernikos G.S."/>
            <person name="Robinson K.S."/>
            <person name="Sanders M."/>
            <person name="Petty N.K."/>
            <person name="Kingsley R.A."/>
            <person name="Baumler A.J."/>
            <person name="Nuccio S.P."/>
            <person name="Contreras I."/>
            <person name="Santiviago C.A."/>
            <person name="Maskell D."/>
            <person name="Barrow P."/>
            <person name="Humphrey T."/>
            <person name="Nastasi A."/>
            <person name="Roberts M."/>
            <person name="Frankel G."/>
            <person name="Parkhill J."/>
            <person name="Dougan G."/>
            <person name="Thomson N.R."/>
        </authorList>
    </citation>
    <scope>NUCLEOTIDE SEQUENCE [LARGE SCALE GENOMIC DNA]</scope>
    <source>
        <strain evidence="3">ATCC 43975 / DSM 13772 / NCTC 12419</strain>
    </source>
</reference>
<dbReference type="AlphaFoldDB" id="A0A0K0HDB7"/>
<dbReference type="EMBL" id="FR877557">
    <property type="protein sequence ID" value="CCC31360.1"/>
    <property type="molecule type" value="Genomic_DNA"/>
</dbReference>
<gene>
    <name evidence="2" type="ordered locus">SBG_2302</name>
</gene>
<feature type="region of interest" description="Disordered" evidence="1">
    <location>
        <begin position="71"/>
        <end position="92"/>
    </location>
</feature>
<evidence type="ECO:0000313" key="3">
    <source>
        <dbReference type="Proteomes" id="UP000000289"/>
    </source>
</evidence>
<proteinExistence type="predicted"/>
<evidence type="ECO:0000313" key="2">
    <source>
        <dbReference type="EMBL" id="CCC31360.1"/>
    </source>
</evidence>
<dbReference type="KEGG" id="sbg:SBG_2302"/>
<name>A0A0K0HDB7_SALBC</name>
<dbReference type="Proteomes" id="UP000000289">
    <property type="component" value="Chromosome"/>
</dbReference>